<comment type="caution">
    <text evidence="2">The sequence shown here is derived from an EMBL/GenBank/DDBJ whole genome shotgun (WGS) entry which is preliminary data.</text>
</comment>
<keyword evidence="1" id="KW-0472">Membrane</keyword>
<organism evidence="2 3">
    <name type="scientific">Devosia albogilva</name>
    <dbReference type="NCBI Taxonomy" id="429726"/>
    <lineage>
        <taxon>Bacteria</taxon>
        <taxon>Pseudomonadati</taxon>
        <taxon>Pseudomonadota</taxon>
        <taxon>Alphaproteobacteria</taxon>
        <taxon>Hyphomicrobiales</taxon>
        <taxon>Devosiaceae</taxon>
        <taxon>Devosia</taxon>
    </lineage>
</organism>
<dbReference type="InterPro" id="IPR006750">
    <property type="entry name" value="YdcZ"/>
</dbReference>
<feature type="transmembrane region" description="Helical" evidence="1">
    <location>
        <begin position="12"/>
        <end position="30"/>
    </location>
</feature>
<feature type="transmembrane region" description="Helical" evidence="1">
    <location>
        <begin position="140"/>
        <end position="158"/>
    </location>
</feature>
<gene>
    <name evidence="2" type="ORF">ACFSX5_06400</name>
</gene>
<dbReference type="PANTHER" id="PTHR34821">
    <property type="entry name" value="INNER MEMBRANE PROTEIN YDCZ"/>
    <property type="match status" value="1"/>
</dbReference>
<evidence type="ECO:0000313" key="3">
    <source>
        <dbReference type="Proteomes" id="UP001597521"/>
    </source>
</evidence>
<dbReference type="PANTHER" id="PTHR34821:SF2">
    <property type="entry name" value="INNER MEMBRANE PROTEIN YDCZ"/>
    <property type="match status" value="1"/>
</dbReference>
<dbReference type="EMBL" id="JBHUNP010000001">
    <property type="protein sequence ID" value="MFD2647429.1"/>
    <property type="molecule type" value="Genomic_DNA"/>
</dbReference>
<dbReference type="RefSeq" id="WP_386832455.1">
    <property type="nucleotide sequence ID" value="NZ_JBHUNP010000001.1"/>
</dbReference>
<keyword evidence="3" id="KW-1185">Reference proteome</keyword>
<evidence type="ECO:0000313" key="2">
    <source>
        <dbReference type="EMBL" id="MFD2647429.1"/>
    </source>
</evidence>
<dbReference type="Pfam" id="PF04657">
    <property type="entry name" value="DMT_YdcZ"/>
    <property type="match status" value="1"/>
</dbReference>
<accession>A0ABW5QIB8</accession>
<dbReference type="Proteomes" id="UP001597521">
    <property type="component" value="Unassembled WGS sequence"/>
</dbReference>
<reference evidence="3" key="1">
    <citation type="journal article" date="2019" name="Int. J. Syst. Evol. Microbiol.">
        <title>The Global Catalogue of Microorganisms (GCM) 10K type strain sequencing project: providing services to taxonomists for standard genome sequencing and annotation.</title>
        <authorList>
            <consortium name="The Broad Institute Genomics Platform"/>
            <consortium name="The Broad Institute Genome Sequencing Center for Infectious Disease"/>
            <person name="Wu L."/>
            <person name="Ma J."/>
        </authorList>
    </citation>
    <scope>NUCLEOTIDE SEQUENCE [LARGE SCALE GENOMIC DNA]</scope>
    <source>
        <strain evidence="3">CCM 7427</strain>
    </source>
</reference>
<keyword evidence="1" id="KW-1133">Transmembrane helix</keyword>
<sequence length="159" mass="16664">MILAAGGLRRLTYLAAALATGCMMTLLLYLNSELAWHGGPMFASWTAHGTGMLAGVVLLLVWRQARPQASAIGERAPVWAYMGGFTGAVNVMLGSSAVNLGLAITGTQAIGLSGQMLFSLAADKWGLLGLPRRRLGWRDLVPALLIVSGSLIIILFGVA</sequence>
<evidence type="ECO:0000256" key="1">
    <source>
        <dbReference type="SAM" id="Phobius"/>
    </source>
</evidence>
<protein>
    <submittedName>
        <fullName evidence="2">DMT family transporter</fullName>
    </submittedName>
</protein>
<proteinExistence type="predicted"/>
<name>A0ABW5QIB8_9HYPH</name>
<keyword evidence="1" id="KW-0812">Transmembrane</keyword>
<feature type="transmembrane region" description="Helical" evidence="1">
    <location>
        <begin position="42"/>
        <end position="62"/>
    </location>
</feature>